<comment type="subcellular location">
    <subcellularLocation>
        <location evidence="1">Cell membrane</location>
        <topology evidence="1">Multi-pass membrane protein</topology>
    </subcellularLocation>
</comment>
<sequence length="330" mass="34868">MKNPLLLVRKNKTLTLVAIVVIGLALLFLVGDPYVSHIIIIGGIYSFLAIGLNIVTGLCGQINLGMAGFYAIGSYTSAILSSRLGVSFWLAFPAAIVLSAVAGLIIGYPALKVRGGVYLVLVTTSFAGIIQTILTQWISLTKGPMGIVGIAAPSFFGKEIYSLQGWLILVYALVIVATILGERIEKSRVGRSLKAVRESDTSAQSLGINLAYYKILAFVLSAAFGGAGGSLYAHYMTTVSPDIYNMSLSVLVLTMIVVGGVGSIHGSLLGGVAVAVLPEILRPLGQFQMVVYSLLIVMATIFLKKGIIGLGMDAGNFFARTFGLRRKKNG</sequence>
<organism evidence="7 8">
    <name type="scientific">Breznakiella homolactica</name>
    <dbReference type="NCBI Taxonomy" id="2798577"/>
    <lineage>
        <taxon>Bacteria</taxon>
        <taxon>Pseudomonadati</taxon>
        <taxon>Spirochaetota</taxon>
        <taxon>Spirochaetia</taxon>
        <taxon>Spirochaetales</taxon>
        <taxon>Breznakiellaceae</taxon>
        <taxon>Breznakiella</taxon>
    </lineage>
</organism>
<dbReference type="InterPro" id="IPR001851">
    <property type="entry name" value="ABC_transp_permease"/>
</dbReference>
<dbReference type="InterPro" id="IPR043428">
    <property type="entry name" value="LivM-like"/>
</dbReference>
<dbReference type="PANTHER" id="PTHR30482:SF10">
    <property type="entry name" value="HIGH-AFFINITY BRANCHED-CHAIN AMINO ACID TRANSPORT PROTEIN BRAE"/>
    <property type="match status" value="1"/>
</dbReference>
<evidence type="ECO:0000256" key="2">
    <source>
        <dbReference type="ARBA" id="ARBA00022475"/>
    </source>
</evidence>
<feature type="transmembrane region" description="Helical" evidence="6">
    <location>
        <begin position="160"/>
        <end position="181"/>
    </location>
</feature>
<dbReference type="Pfam" id="PF02653">
    <property type="entry name" value="BPD_transp_2"/>
    <property type="match status" value="1"/>
</dbReference>
<feature type="transmembrane region" description="Helical" evidence="6">
    <location>
        <begin position="289"/>
        <end position="308"/>
    </location>
</feature>
<dbReference type="AlphaFoldDB" id="A0A7T7XLJ6"/>
<keyword evidence="5 6" id="KW-0472">Membrane</keyword>
<name>A0A7T7XLJ6_9SPIR</name>
<dbReference type="CDD" id="cd06581">
    <property type="entry name" value="TM_PBP1_LivM_like"/>
    <property type="match status" value="1"/>
</dbReference>
<proteinExistence type="predicted"/>
<accession>A0A7T7XLJ6</accession>
<keyword evidence="8" id="KW-1185">Reference proteome</keyword>
<dbReference type="KEGG" id="bhc:JFL75_17015"/>
<feature type="transmembrane region" description="Helical" evidence="6">
    <location>
        <begin position="118"/>
        <end position="140"/>
    </location>
</feature>
<evidence type="ECO:0000313" key="7">
    <source>
        <dbReference type="EMBL" id="QQO08610.1"/>
    </source>
</evidence>
<feature type="transmembrane region" description="Helical" evidence="6">
    <location>
        <begin position="215"/>
        <end position="235"/>
    </location>
</feature>
<gene>
    <name evidence="7" type="ORF">JFL75_17015</name>
</gene>
<feature type="transmembrane region" description="Helical" evidence="6">
    <location>
        <begin position="247"/>
        <end position="277"/>
    </location>
</feature>
<evidence type="ECO:0000256" key="3">
    <source>
        <dbReference type="ARBA" id="ARBA00022692"/>
    </source>
</evidence>
<dbReference type="RefSeq" id="WP_215625916.1">
    <property type="nucleotide sequence ID" value="NZ_CP067089.2"/>
</dbReference>
<reference evidence="7" key="1">
    <citation type="submission" date="2021-01" db="EMBL/GenBank/DDBJ databases">
        <title>Description of Breznakiella homolactica.</title>
        <authorList>
            <person name="Song Y."/>
            <person name="Brune A."/>
        </authorList>
    </citation>
    <scope>NUCLEOTIDE SEQUENCE</scope>
    <source>
        <strain evidence="7">RmG30</strain>
    </source>
</reference>
<feature type="transmembrane region" description="Helical" evidence="6">
    <location>
        <begin position="37"/>
        <end position="55"/>
    </location>
</feature>
<feature type="transmembrane region" description="Helical" evidence="6">
    <location>
        <begin position="62"/>
        <end position="80"/>
    </location>
</feature>
<evidence type="ECO:0000256" key="5">
    <source>
        <dbReference type="ARBA" id="ARBA00023136"/>
    </source>
</evidence>
<dbReference type="PANTHER" id="PTHR30482">
    <property type="entry name" value="HIGH-AFFINITY BRANCHED-CHAIN AMINO ACID TRANSPORT SYSTEM PERMEASE"/>
    <property type="match status" value="1"/>
</dbReference>
<protein>
    <submittedName>
        <fullName evidence="7">Branched-chain amino acid ABC transporter permease</fullName>
    </submittedName>
</protein>
<dbReference type="Proteomes" id="UP000595917">
    <property type="component" value="Chromosome"/>
</dbReference>
<evidence type="ECO:0000256" key="4">
    <source>
        <dbReference type="ARBA" id="ARBA00022989"/>
    </source>
</evidence>
<feature type="transmembrane region" description="Helical" evidence="6">
    <location>
        <begin position="12"/>
        <end position="31"/>
    </location>
</feature>
<dbReference type="GO" id="GO:0005886">
    <property type="term" value="C:plasma membrane"/>
    <property type="evidence" value="ECO:0007669"/>
    <property type="project" value="UniProtKB-SubCell"/>
</dbReference>
<evidence type="ECO:0000313" key="8">
    <source>
        <dbReference type="Proteomes" id="UP000595917"/>
    </source>
</evidence>
<keyword evidence="3 6" id="KW-0812">Transmembrane</keyword>
<dbReference type="GO" id="GO:0015658">
    <property type="term" value="F:branched-chain amino acid transmembrane transporter activity"/>
    <property type="evidence" value="ECO:0007669"/>
    <property type="project" value="InterPro"/>
</dbReference>
<feature type="transmembrane region" description="Helical" evidence="6">
    <location>
        <begin position="86"/>
        <end position="111"/>
    </location>
</feature>
<evidence type="ECO:0000256" key="1">
    <source>
        <dbReference type="ARBA" id="ARBA00004651"/>
    </source>
</evidence>
<keyword evidence="2" id="KW-1003">Cell membrane</keyword>
<dbReference type="EMBL" id="CP067089">
    <property type="protein sequence ID" value="QQO08610.1"/>
    <property type="molecule type" value="Genomic_DNA"/>
</dbReference>
<evidence type="ECO:0000256" key="6">
    <source>
        <dbReference type="SAM" id="Phobius"/>
    </source>
</evidence>
<keyword evidence="4 6" id="KW-1133">Transmembrane helix</keyword>